<keyword evidence="4" id="KW-0808">Transferase</keyword>
<dbReference type="Gene3D" id="3.40.640.10">
    <property type="entry name" value="Type I PLP-dependent aspartate aminotransferase-like (Major domain)"/>
    <property type="match status" value="1"/>
</dbReference>
<evidence type="ECO:0000313" key="7">
    <source>
        <dbReference type="EMBL" id="KAL0949926.1"/>
    </source>
</evidence>
<dbReference type="PANTHER" id="PTHR42790">
    <property type="entry name" value="AMINOTRANSFERASE"/>
    <property type="match status" value="1"/>
</dbReference>
<dbReference type="SUPFAM" id="SSF53383">
    <property type="entry name" value="PLP-dependent transferases"/>
    <property type="match status" value="1"/>
</dbReference>
<sequence>MTEVFSVGEPKAIDLSHHLSVIARARRPSPLKDLQRFFGKPGIIAMGGGFPSPLYFPFASVSAEGLVPESFPLTPNQTASSSNSAFSWLWKILGVPTKEKTTPLTVNKYPDQKDDLNLATALQYGLAHGLPQLQKFIEDFGARVYKPASKDVVYLVHHGNTDGWFKILMTLCNPGEGLLVAEWTYPSAMACMKPLGIKPVPLPIDEQGISSVGLRKVLAEWDEDSQGMARPHVLYTVPIGQNPTGATMGPQRKKEIYEICVEFDVIIVEDDPYYFLQLGEYLPKAQRSTNSGRAVSDEEYLANLTATFLNFDYQGRVIRLDSLSKIIAPGSRLGWFTCNPLFAERLERQAETTTQAPCGFGQTMVTSLLLHWKFDGYVRWLRALGAQYTERRDFLIDCFADEFQLEAALEHSGAWKGNTVYRAFSGRGSEKFRIMTEKAHPGVPMFSFVIPTSGMYIWMQLHLNHHPAFPDEAPAALEMKLWEQLALAGVLFSPGWMFSAETEQEDPVGGGHFRISFSHVSYDAMKGAVVVFGTEVRKFWTQR</sequence>
<gene>
    <name evidence="7" type="ORF">HGRIS_009954</name>
</gene>
<dbReference type="InterPro" id="IPR050859">
    <property type="entry name" value="Class-I_PLP-dep_aminotransf"/>
</dbReference>
<keyword evidence="3" id="KW-0032">Aminotransferase</keyword>
<evidence type="ECO:0000256" key="4">
    <source>
        <dbReference type="ARBA" id="ARBA00022679"/>
    </source>
</evidence>
<dbReference type="PANTHER" id="PTHR42790:SF1">
    <property type="entry name" value="AROMATIC AMINO ACID AMINOTRANSFERASE, HYPOTHETICAL (EUROFUNG)"/>
    <property type="match status" value="1"/>
</dbReference>
<dbReference type="InterPro" id="IPR015424">
    <property type="entry name" value="PyrdxlP-dep_Trfase"/>
</dbReference>
<proteinExistence type="inferred from homology"/>
<evidence type="ECO:0000256" key="3">
    <source>
        <dbReference type="ARBA" id="ARBA00022576"/>
    </source>
</evidence>
<dbReference type="InterPro" id="IPR015421">
    <property type="entry name" value="PyrdxlP-dep_Trfase_major"/>
</dbReference>
<feature type="domain" description="Aminotransferase class I/classII large" evidence="6">
    <location>
        <begin position="119"/>
        <end position="400"/>
    </location>
</feature>
<dbReference type="Proteomes" id="UP001556367">
    <property type="component" value="Unassembled WGS sequence"/>
</dbReference>
<protein>
    <recommendedName>
        <fullName evidence="6">Aminotransferase class I/classII large domain-containing protein</fullName>
    </recommendedName>
</protein>
<reference evidence="8" key="1">
    <citation type="submission" date="2024-06" db="EMBL/GenBank/DDBJ databases">
        <title>Multi-omics analyses provide insights into the biosynthesis of the anticancer antibiotic pleurotin in Hohenbuehelia grisea.</title>
        <authorList>
            <person name="Weaver J.A."/>
            <person name="Alberti F."/>
        </authorList>
    </citation>
    <scope>NUCLEOTIDE SEQUENCE [LARGE SCALE GENOMIC DNA]</scope>
    <source>
        <strain evidence="8">T-177</strain>
    </source>
</reference>
<accession>A0ABR3J301</accession>
<dbReference type="InterPro" id="IPR004839">
    <property type="entry name" value="Aminotransferase_I/II_large"/>
</dbReference>
<organism evidence="7 8">
    <name type="scientific">Hohenbuehelia grisea</name>
    <dbReference type="NCBI Taxonomy" id="104357"/>
    <lineage>
        <taxon>Eukaryota</taxon>
        <taxon>Fungi</taxon>
        <taxon>Dikarya</taxon>
        <taxon>Basidiomycota</taxon>
        <taxon>Agaricomycotina</taxon>
        <taxon>Agaricomycetes</taxon>
        <taxon>Agaricomycetidae</taxon>
        <taxon>Agaricales</taxon>
        <taxon>Pleurotineae</taxon>
        <taxon>Pleurotaceae</taxon>
        <taxon>Hohenbuehelia</taxon>
    </lineage>
</organism>
<keyword evidence="8" id="KW-1185">Reference proteome</keyword>
<dbReference type="CDD" id="cd00609">
    <property type="entry name" value="AAT_like"/>
    <property type="match status" value="1"/>
</dbReference>
<evidence type="ECO:0000256" key="2">
    <source>
        <dbReference type="ARBA" id="ARBA00007441"/>
    </source>
</evidence>
<evidence type="ECO:0000259" key="6">
    <source>
        <dbReference type="Pfam" id="PF00155"/>
    </source>
</evidence>
<comment type="caution">
    <text evidence="7">The sequence shown here is derived from an EMBL/GenBank/DDBJ whole genome shotgun (WGS) entry which is preliminary data.</text>
</comment>
<comment type="cofactor">
    <cofactor evidence="1">
        <name>pyridoxal 5'-phosphate</name>
        <dbReference type="ChEBI" id="CHEBI:597326"/>
    </cofactor>
</comment>
<name>A0ABR3J301_9AGAR</name>
<dbReference type="EMBL" id="JASNQZ010000012">
    <property type="protein sequence ID" value="KAL0949926.1"/>
    <property type="molecule type" value="Genomic_DNA"/>
</dbReference>
<keyword evidence="5" id="KW-0663">Pyridoxal phosphate</keyword>
<evidence type="ECO:0000313" key="8">
    <source>
        <dbReference type="Proteomes" id="UP001556367"/>
    </source>
</evidence>
<evidence type="ECO:0000256" key="5">
    <source>
        <dbReference type="ARBA" id="ARBA00022898"/>
    </source>
</evidence>
<dbReference type="Pfam" id="PF00155">
    <property type="entry name" value="Aminotran_1_2"/>
    <property type="match status" value="1"/>
</dbReference>
<evidence type="ECO:0000256" key="1">
    <source>
        <dbReference type="ARBA" id="ARBA00001933"/>
    </source>
</evidence>
<comment type="similarity">
    <text evidence="2">Belongs to the class-I pyridoxal-phosphate-dependent aminotransferase family.</text>
</comment>